<dbReference type="EMBL" id="FUWY01000007">
    <property type="protein sequence ID" value="SJZ95736.1"/>
    <property type="molecule type" value="Genomic_DNA"/>
</dbReference>
<evidence type="ECO:0000256" key="1">
    <source>
        <dbReference type="SAM" id="MobiDB-lite"/>
    </source>
</evidence>
<keyword evidence="3" id="KW-1185">Reference proteome</keyword>
<dbReference type="STRING" id="118967.SAMN02745191_2205"/>
<dbReference type="AlphaFoldDB" id="A0A1T4PWI5"/>
<proteinExistence type="predicted"/>
<reference evidence="3" key="1">
    <citation type="submission" date="2017-02" db="EMBL/GenBank/DDBJ databases">
        <authorList>
            <person name="Varghese N."/>
            <person name="Submissions S."/>
        </authorList>
    </citation>
    <scope>NUCLEOTIDE SEQUENCE [LARGE SCALE GENOMIC DNA]</scope>
    <source>
        <strain evidence="3">ATCC 25662</strain>
    </source>
</reference>
<evidence type="ECO:0000313" key="3">
    <source>
        <dbReference type="Proteomes" id="UP000243297"/>
    </source>
</evidence>
<evidence type="ECO:0000313" key="2">
    <source>
        <dbReference type="EMBL" id="SJZ95736.1"/>
    </source>
</evidence>
<dbReference type="RefSeq" id="WP_200804810.1">
    <property type="nucleotide sequence ID" value="NZ_FUWY01000007.1"/>
</dbReference>
<name>A0A1T4PWI5_9FIRM</name>
<dbReference type="Proteomes" id="UP000243297">
    <property type="component" value="Unassembled WGS sequence"/>
</dbReference>
<feature type="compositionally biased region" description="Basic and acidic residues" evidence="1">
    <location>
        <begin position="14"/>
        <end position="28"/>
    </location>
</feature>
<gene>
    <name evidence="2" type="ORF">SAMN02745191_2205</name>
</gene>
<feature type="region of interest" description="Disordered" evidence="1">
    <location>
        <begin position="1"/>
        <end position="28"/>
    </location>
</feature>
<sequence>MAEKKEVKKAKATTKKEPTKKAAKVTEKKVAEKKVTEKKAPAKKAAQKEKVTKKTMQDYIDVINWKKWEAHHMNWLYIEVNAGDLLTECEAGVNNIQACCKAILDCMLEGDAFIVEPTVKTKIADSLTVRYYVDNLSPERNKY</sequence>
<organism evidence="2 3">
    <name type="scientific">Anaerorhabdus furcosa</name>
    <dbReference type="NCBI Taxonomy" id="118967"/>
    <lineage>
        <taxon>Bacteria</taxon>
        <taxon>Bacillati</taxon>
        <taxon>Bacillota</taxon>
        <taxon>Erysipelotrichia</taxon>
        <taxon>Erysipelotrichales</taxon>
        <taxon>Erysipelotrichaceae</taxon>
        <taxon>Anaerorhabdus</taxon>
    </lineage>
</organism>
<accession>A0A1T4PWI5</accession>
<protein>
    <submittedName>
        <fullName evidence="2">Uncharacterized protein</fullName>
    </submittedName>
</protein>